<dbReference type="NCBIfam" id="TIGR01994">
    <property type="entry name" value="SUF_scaf_2"/>
    <property type="match status" value="1"/>
</dbReference>
<name>A0A075HHU1_9ARCH</name>
<reference evidence="2" key="1">
    <citation type="journal article" date="2014" name="Genome Biol. Evol.">
        <title>Pangenome evidence for extensive interdomain horizontal transfer affecting lineage core and shell genes in uncultured planktonic thaumarchaeota and euryarchaeota.</title>
        <authorList>
            <person name="Deschamps P."/>
            <person name="Zivanovic Y."/>
            <person name="Moreira D."/>
            <person name="Rodriguez-Valera F."/>
            <person name="Lopez-Garcia P."/>
        </authorList>
    </citation>
    <scope>NUCLEOTIDE SEQUENCE</scope>
</reference>
<dbReference type="Gene3D" id="3.90.1010.10">
    <property type="match status" value="1"/>
</dbReference>
<evidence type="ECO:0000313" key="2">
    <source>
        <dbReference type="EMBL" id="AIF15986.1"/>
    </source>
</evidence>
<protein>
    <submittedName>
        <fullName evidence="2">SUF system FeS assembly protein, NifU family protein (IscU, nifU)</fullName>
    </submittedName>
</protein>
<evidence type="ECO:0000259" key="1">
    <source>
        <dbReference type="Pfam" id="PF01592"/>
    </source>
</evidence>
<dbReference type="Pfam" id="PF01592">
    <property type="entry name" value="NifU_N"/>
    <property type="match status" value="1"/>
</dbReference>
<dbReference type="CDD" id="cd06664">
    <property type="entry name" value="IscU_like"/>
    <property type="match status" value="1"/>
</dbReference>
<dbReference type="InterPro" id="IPR002871">
    <property type="entry name" value="NIF_FeS_clus_asmbl_NifU_N"/>
</dbReference>
<dbReference type="GO" id="GO:0016226">
    <property type="term" value="P:iron-sulfur cluster assembly"/>
    <property type="evidence" value="ECO:0007669"/>
    <property type="project" value="InterPro"/>
</dbReference>
<dbReference type="SUPFAM" id="SSF82649">
    <property type="entry name" value="SufE/NifU"/>
    <property type="match status" value="1"/>
</dbReference>
<sequence length="136" mass="15059">MSSDIYREIILDHYKNPRNYGKLEKPDLTSRDSNPLCGDVIEIQMVLDGNKIGAIKFNGEGCAISRAATSMLVEYIEGKPLDEVKEIDKGVILEMLGVGEVGPSRIKCALLGLKVLKMATYAHLGSKLSEEELREY</sequence>
<dbReference type="EMBL" id="KF901042">
    <property type="protein sequence ID" value="AIF15986.1"/>
    <property type="molecule type" value="Genomic_DNA"/>
</dbReference>
<accession>A0A075HHU1</accession>
<organism evidence="2">
    <name type="scientific">uncultured marine thaumarchaeote KM3_72_A09</name>
    <dbReference type="NCBI Taxonomy" id="1456261"/>
    <lineage>
        <taxon>Archaea</taxon>
        <taxon>Nitrososphaerota</taxon>
        <taxon>environmental samples</taxon>
    </lineage>
</organism>
<feature type="domain" description="NIF system FeS cluster assembly NifU N-terminal" evidence="1">
    <location>
        <begin position="6"/>
        <end position="124"/>
    </location>
</feature>
<gene>
    <name evidence="2" type="primary">iscU</name>
    <name evidence="2" type="synonym">nifU</name>
</gene>
<dbReference type="GO" id="GO:0051536">
    <property type="term" value="F:iron-sulfur cluster binding"/>
    <property type="evidence" value="ECO:0007669"/>
    <property type="project" value="InterPro"/>
</dbReference>
<proteinExistence type="predicted"/>
<dbReference type="PANTHER" id="PTHR10093">
    <property type="entry name" value="IRON-SULFUR CLUSTER ASSEMBLY ENZYME NIFU HOMOLOG"/>
    <property type="match status" value="1"/>
</dbReference>
<dbReference type="AlphaFoldDB" id="A0A075HHU1"/>
<dbReference type="GO" id="GO:0005506">
    <property type="term" value="F:iron ion binding"/>
    <property type="evidence" value="ECO:0007669"/>
    <property type="project" value="InterPro"/>
</dbReference>